<evidence type="ECO:0000256" key="1">
    <source>
        <dbReference type="SAM" id="MobiDB-lite"/>
    </source>
</evidence>
<protein>
    <submittedName>
        <fullName evidence="2">Uncharacterized protein</fullName>
    </submittedName>
</protein>
<feature type="compositionally biased region" description="Polar residues" evidence="1">
    <location>
        <begin position="21"/>
        <end position="31"/>
    </location>
</feature>
<proteinExistence type="predicted"/>
<feature type="region of interest" description="Disordered" evidence="1">
    <location>
        <begin position="1"/>
        <end position="31"/>
    </location>
</feature>
<accession>A0ABU0DJW2</accession>
<feature type="compositionally biased region" description="Polar residues" evidence="1">
    <location>
        <begin position="1"/>
        <end position="10"/>
    </location>
</feature>
<dbReference type="EMBL" id="JAUSUH010000007">
    <property type="protein sequence ID" value="MDQ0348712.1"/>
    <property type="molecule type" value="Genomic_DNA"/>
</dbReference>
<organism evidence="2 3">
    <name type="scientific">Ancylobacter vacuolatus</name>
    <dbReference type="NCBI Taxonomy" id="223389"/>
    <lineage>
        <taxon>Bacteria</taxon>
        <taxon>Pseudomonadati</taxon>
        <taxon>Pseudomonadota</taxon>
        <taxon>Alphaproteobacteria</taxon>
        <taxon>Hyphomicrobiales</taxon>
        <taxon>Xanthobacteraceae</taxon>
        <taxon>Ancylobacter</taxon>
    </lineage>
</organism>
<reference evidence="2 3" key="1">
    <citation type="submission" date="2023-07" db="EMBL/GenBank/DDBJ databases">
        <title>Genomic Encyclopedia of Type Strains, Phase IV (KMG-IV): sequencing the most valuable type-strain genomes for metagenomic binning, comparative biology and taxonomic classification.</title>
        <authorList>
            <person name="Goeker M."/>
        </authorList>
    </citation>
    <scope>NUCLEOTIDE SEQUENCE [LARGE SCALE GENOMIC DNA]</scope>
    <source>
        <strain evidence="2 3">DSM 1277</strain>
    </source>
</reference>
<evidence type="ECO:0000313" key="3">
    <source>
        <dbReference type="Proteomes" id="UP001238467"/>
    </source>
</evidence>
<comment type="caution">
    <text evidence="2">The sequence shown here is derived from an EMBL/GenBank/DDBJ whole genome shotgun (WGS) entry which is preliminary data.</text>
</comment>
<dbReference type="Proteomes" id="UP001238467">
    <property type="component" value="Unassembled WGS sequence"/>
</dbReference>
<gene>
    <name evidence="2" type="ORF">J2S76_003146</name>
</gene>
<keyword evidence="3" id="KW-1185">Reference proteome</keyword>
<sequence length="31" mass="3508">MMVATNSVGHNLQHEQERLQRGQTRGITPSM</sequence>
<name>A0ABU0DJW2_9HYPH</name>
<evidence type="ECO:0000313" key="2">
    <source>
        <dbReference type="EMBL" id="MDQ0348712.1"/>
    </source>
</evidence>